<name>A0A1I5C3U2_9FIRM</name>
<keyword evidence="6" id="KW-0029">Amino-acid transport</keyword>
<keyword evidence="4" id="KW-0997">Cell inner membrane</keyword>
<keyword evidence="5 10" id="KW-0812">Transmembrane</keyword>
<feature type="transmembrane region" description="Helical" evidence="10">
    <location>
        <begin position="64"/>
        <end position="82"/>
    </location>
</feature>
<keyword evidence="8 10" id="KW-0472">Membrane</keyword>
<dbReference type="STRING" id="1527.SAMN04489757_102106"/>
<proteinExistence type="inferred from homology"/>
<evidence type="ECO:0000256" key="3">
    <source>
        <dbReference type="ARBA" id="ARBA00022475"/>
    </source>
</evidence>
<dbReference type="GO" id="GO:0005304">
    <property type="term" value="F:L-valine transmembrane transporter activity"/>
    <property type="evidence" value="ECO:0007669"/>
    <property type="project" value="TreeGrafter"/>
</dbReference>
<feature type="transmembrane region" description="Helical" evidence="10">
    <location>
        <begin position="190"/>
        <end position="211"/>
    </location>
</feature>
<evidence type="ECO:0000313" key="12">
    <source>
        <dbReference type="Proteomes" id="UP000198806"/>
    </source>
</evidence>
<accession>A0A1I5C3U2</accession>
<comment type="subcellular location">
    <subcellularLocation>
        <location evidence="1">Cell membrane</location>
        <topology evidence="1">Multi-pass membrane protein</topology>
    </subcellularLocation>
</comment>
<evidence type="ECO:0000256" key="8">
    <source>
        <dbReference type="ARBA" id="ARBA00023136"/>
    </source>
</evidence>
<evidence type="ECO:0000256" key="1">
    <source>
        <dbReference type="ARBA" id="ARBA00004651"/>
    </source>
</evidence>
<dbReference type="GO" id="GO:0015188">
    <property type="term" value="F:L-isoleucine transmembrane transporter activity"/>
    <property type="evidence" value="ECO:0007669"/>
    <property type="project" value="TreeGrafter"/>
</dbReference>
<evidence type="ECO:0000256" key="6">
    <source>
        <dbReference type="ARBA" id="ARBA00022970"/>
    </source>
</evidence>
<dbReference type="PANTHER" id="PTHR11795">
    <property type="entry name" value="BRANCHED-CHAIN AMINO ACID TRANSPORT SYSTEM PERMEASE PROTEIN LIVH"/>
    <property type="match status" value="1"/>
</dbReference>
<evidence type="ECO:0000256" key="10">
    <source>
        <dbReference type="SAM" id="Phobius"/>
    </source>
</evidence>
<dbReference type="GO" id="GO:1903806">
    <property type="term" value="P:L-isoleucine import across plasma membrane"/>
    <property type="evidence" value="ECO:0007669"/>
    <property type="project" value="TreeGrafter"/>
</dbReference>
<dbReference type="GO" id="GO:0015190">
    <property type="term" value="F:L-leucine transmembrane transporter activity"/>
    <property type="evidence" value="ECO:0007669"/>
    <property type="project" value="TreeGrafter"/>
</dbReference>
<comment type="similarity">
    <text evidence="9">Belongs to the binding-protein-dependent transport system permease family. LivHM subfamily.</text>
</comment>
<evidence type="ECO:0000256" key="4">
    <source>
        <dbReference type="ARBA" id="ARBA00022519"/>
    </source>
</evidence>
<evidence type="ECO:0000256" key="2">
    <source>
        <dbReference type="ARBA" id="ARBA00022448"/>
    </source>
</evidence>
<keyword evidence="2" id="KW-0813">Transport</keyword>
<dbReference type="AlphaFoldDB" id="A0A1I5C3U2"/>
<keyword evidence="7 10" id="KW-1133">Transmembrane helix</keyword>
<feature type="transmembrane region" description="Helical" evidence="10">
    <location>
        <begin position="94"/>
        <end position="114"/>
    </location>
</feature>
<evidence type="ECO:0000313" key="11">
    <source>
        <dbReference type="EMBL" id="SFN81504.1"/>
    </source>
</evidence>
<evidence type="ECO:0000256" key="9">
    <source>
        <dbReference type="ARBA" id="ARBA00037998"/>
    </source>
</evidence>
<keyword evidence="12" id="KW-1185">Reference proteome</keyword>
<dbReference type="Proteomes" id="UP000198806">
    <property type="component" value="Unassembled WGS sequence"/>
</dbReference>
<evidence type="ECO:0000256" key="7">
    <source>
        <dbReference type="ARBA" id="ARBA00022989"/>
    </source>
</evidence>
<feature type="transmembrane region" description="Helical" evidence="10">
    <location>
        <begin position="134"/>
        <end position="159"/>
    </location>
</feature>
<evidence type="ECO:0000256" key="5">
    <source>
        <dbReference type="ARBA" id="ARBA00022692"/>
    </source>
</evidence>
<dbReference type="RefSeq" id="WP_091683964.1">
    <property type="nucleotide sequence ID" value="NZ_BAABFM010000017.1"/>
</dbReference>
<dbReference type="CDD" id="cd06582">
    <property type="entry name" value="TM_PBP1_LivH_like"/>
    <property type="match status" value="1"/>
</dbReference>
<dbReference type="EMBL" id="FOWD01000002">
    <property type="protein sequence ID" value="SFN81504.1"/>
    <property type="molecule type" value="Genomic_DNA"/>
</dbReference>
<protein>
    <submittedName>
        <fullName evidence="11">Branched-chain amino acid transport system permease protein</fullName>
    </submittedName>
</protein>
<dbReference type="PANTHER" id="PTHR11795:SF371">
    <property type="entry name" value="HIGH-AFFINITY BRANCHED-CHAIN AMINO ACID TRANSPORT SYSTEM PERMEASE PROTEIN LIVH"/>
    <property type="match status" value="1"/>
</dbReference>
<organism evidence="11 12">
    <name type="scientific">Anaerocolumna aminovalerica</name>
    <dbReference type="NCBI Taxonomy" id="1527"/>
    <lineage>
        <taxon>Bacteria</taxon>
        <taxon>Bacillati</taxon>
        <taxon>Bacillota</taxon>
        <taxon>Clostridia</taxon>
        <taxon>Lachnospirales</taxon>
        <taxon>Lachnospiraceae</taxon>
        <taxon>Anaerocolumna</taxon>
    </lineage>
</organism>
<keyword evidence="3" id="KW-1003">Cell membrane</keyword>
<dbReference type="GO" id="GO:0005886">
    <property type="term" value="C:plasma membrane"/>
    <property type="evidence" value="ECO:0007669"/>
    <property type="project" value="UniProtKB-SubCell"/>
</dbReference>
<dbReference type="InterPro" id="IPR001851">
    <property type="entry name" value="ABC_transp_permease"/>
</dbReference>
<feature type="transmembrane region" description="Helical" evidence="10">
    <location>
        <begin position="261"/>
        <end position="278"/>
    </location>
</feature>
<gene>
    <name evidence="11" type="ORF">SAMN04489757_102106</name>
</gene>
<dbReference type="OrthoDB" id="1957798at2"/>
<sequence>MEYLFNQIINGLCQGSIYALMAVGYSVVVGVVGMVTFTHGEVIMIGAFAAFYIFQAFGNNLLLGLIASFSASWLIGMFVYKVCYERFFNAPRHISLICTIGVSMLIKNLAQIIFGPNQKPMLNVIENKFFALGTIQISLVQVIIIITVVVLAILLSLFINKTRWGISLRAVSQDKSASYLMGINVKRTAMIGNCVGCGFGGVAGMLLAIYYQTLSATMGSSLGMKAFSSSVLGGLTDIRCSALGGLCIGIIENLGITITSASFRDVFAFGFLILILIIKPEGFASKKGVRP</sequence>
<feature type="transmembrane region" description="Helical" evidence="10">
    <location>
        <begin position="15"/>
        <end position="35"/>
    </location>
</feature>
<reference evidence="11 12" key="1">
    <citation type="submission" date="2016-10" db="EMBL/GenBank/DDBJ databases">
        <authorList>
            <person name="de Groot N.N."/>
        </authorList>
    </citation>
    <scope>NUCLEOTIDE SEQUENCE [LARGE SCALE GENOMIC DNA]</scope>
    <source>
        <strain evidence="11 12">DSM 1283</strain>
    </source>
</reference>
<dbReference type="GO" id="GO:0015808">
    <property type="term" value="P:L-alanine transport"/>
    <property type="evidence" value="ECO:0007669"/>
    <property type="project" value="TreeGrafter"/>
</dbReference>
<dbReference type="Pfam" id="PF02653">
    <property type="entry name" value="BPD_transp_2"/>
    <property type="match status" value="1"/>
</dbReference>
<dbReference type="GO" id="GO:0015192">
    <property type="term" value="F:L-phenylalanine transmembrane transporter activity"/>
    <property type="evidence" value="ECO:0007669"/>
    <property type="project" value="TreeGrafter"/>
</dbReference>
<dbReference type="GO" id="GO:0042941">
    <property type="term" value="P:D-alanine transmembrane transport"/>
    <property type="evidence" value="ECO:0007669"/>
    <property type="project" value="TreeGrafter"/>
</dbReference>
<dbReference type="InterPro" id="IPR052157">
    <property type="entry name" value="BCAA_transport_permease"/>
</dbReference>